<gene>
    <name evidence="1" type="ORF">SETIT_8G056200v2</name>
</gene>
<organism evidence="1">
    <name type="scientific">Setaria italica</name>
    <name type="common">Foxtail millet</name>
    <name type="synonym">Panicum italicum</name>
    <dbReference type="NCBI Taxonomy" id="4555"/>
    <lineage>
        <taxon>Eukaryota</taxon>
        <taxon>Viridiplantae</taxon>
        <taxon>Streptophyta</taxon>
        <taxon>Embryophyta</taxon>
        <taxon>Tracheophyta</taxon>
        <taxon>Spermatophyta</taxon>
        <taxon>Magnoliopsida</taxon>
        <taxon>Liliopsida</taxon>
        <taxon>Poales</taxon>
        <taxon>Poaceae</taxon>
        <taxon>PACMAD clade</taxon>
        <taxon>Panicoideae</taxon>
        <taxon>Panicodae</taxon>
        <taxon>Paniceae</taxon>
        <taxon>Cenchrinae</taxon>
        <taxon>Setaria</taxon>
    </lineage>
</organism>
<dbReference type="EMBL" id="CM003535">
    <property type="protein sequence ID" value="RCV37353.1"/>
    <property type="molecule type" value="Genomic_DNA"/>
</dbReference>
<name>A0A368S4U8_SETIT</name>
<accession>A0A368S4U8</accession>
<dbReference type="OrthoDB" id="10601645at2759"/>
<reference evidence="1" key="2">
    <citation type="submission" date="2015-07" db="EMBL/GenBank/DDBJ databases">
        <authorList>
            <person name="Noorani M."/>
        </authorList>
    </citation>
    <scope>NUCLEOTIDE SEQUENCE</scope>
    <source>
        <strain evidence="1">Yugu1</strain>
    </source>
</reference>
<protein>
    <submittedName>
        <fullName evidence="1">Uncharacterized protein</fullName>
    </submittedName>
</protein>
<sequence>MVESMWYGHGFFSLPLFLGDGINYGEISDGLAVRYVFHCLIMLKSGWCAWIPFLSSSLLVDWVLPLRWQASVPVHCDGVTGDGHLPERSVVQVHGHLLTVPLLPFSKIEASSSARESASNLFLGAFLCFLRWGSTEQRRIQPAAPGTSRSSIEGLQSNLFFFEGFPCKELNVLMYFAGFTKQIWAFPLLHQQHWRETRAMGLQVTLC</sequence>
<reference evidence="1" key="1">
    <citation type="journal article" date="2012" name="Nat. Biotechnol.">
        <title>Reference genome sequence of the model plant Setaria.</title>
        <authorList>
            <person name="Bennetzen J.L."/>
            <person name="Schmutz J."/>
            <person name="Wang H."/>
            <person name="Percifield R."/>
            <person name="Hawkins J."/>
            <person name="Pontaroli A.C."/>
            <person name="Estep M."/>
            <person name="Feng L."/>
            <person name="Vaughn J.N."/>
            <person name="Grimwood J."/>
            <person name="Jenkins J."/>
            <person name="Barry K."/>
            <person name="Lindquist E."/>
            <person name="Hellsten U."/>
            <person name="Deshpande S."/>
            <person name="Wang X."/>
            <person name="Wu X."/>
            <person name="Mitros T."/>
            <person name="Triplett J."/>
            <person name="Yang X."/>
            <person name="Ye C.Y."/>
            <person name="Mauro-Herrera M."/>
            <person name="Wang L."/>
            <person name="Li P."/>
            <person name="Sharma M."/>
            <person name="Sharma R."/>
            <person name="Ronald P.C."/>
            <person name="Panaud O."/>
            <person name="Kellogg E.A."/>
            <person name="Brutnell T.P."/>
            <person name="Doust A.N."/>
            <person name="Tuskan G.A."/>
            <person name="Rokhsar D."/>
            <person name="Devos K.M."/>
        </authorList>
    </citation>
    <scope>NUCLEOTIDE SEQUENCE [LARGE SCALE GENOMIC DNA]</scope>
    <source>
        <strain evidence="1">Yugu1</strain>
    </source>
</reference>
<proteinExistence type="predicted"/>
<dbReference type="AlphaFoldDB" id="A0A368S4U8"/>
<evidence type="ECO:0000313" key="1">
    <source>
        <dbReference type="EMBL" id="RCV37353.1"/>
    </source>
</evidence>